<evidence type="ECO:0000313" key="2">
    <source>
        <dbReference type="Proteomes" id="UP000316621"/>
    </source>
</evidence>
<proteinExistence type="predicted"/>
<dbReference type="AlphaFoldDB" id="A0A4Y7L8S0"/>
<dbReference type="EMBL" id="CM010724">
    <property type="protein sequence ID" value="RZC81020.1"/>
    <property type="molecule type" value="Genomic_DNA"/>
</dbReference>
<protein>
    <submittedName>
        <fullName evidence="1">Uncharacterized protein</fullName>
    </submittedName>
</protein>
<dbReference type="Proteomes" id="UP000316621">
    <property type="component" value="Chromosome 10"/>
</dbReference>
<dbReference type="Gramene" id="RZC81020">
    <property type="protein sequence ID" value="RZC81020"/>
    <property type="gene ID" value="C5167_043610"/>
</dbReference>
<evidence type="ECO:0000313" key="1">
    <source>
        <dbReference type="EMBL" id="RZC81020.1"/>
    </source>
</evidence>
<accession>A0A4Y7L8S0</accession>
<organism evidence="1 2">
    <name type="scientific">Papaver somniferum</name>
    <name type="common">Opium poppy</name>
    <dbReference type="NCBI Taxonomy" id="3469"/>
    <lineage>
        <taxon>Eukaryota</taxon>
        <taxon>Viridiplantae</taxon>
        <taxon>Streptophyta</taxon>
        <taxon>Embryophyta</taxon>
        <taxon>Tracheophyta</taxon>
        <taxon>Spermatophyta</taxon>
        <taxon>Magnoliopsida</taxon>
        <taxon>Ranunculales</taxon>
        <taxon>Papaveraceae</taxon>
        <taxon>Papaveroideae</taxon>
        <taxon>Papaver</taxon>
    </lineage>
</organism>
<name>A0A4Y7L8S0_PAPSO</name>
<sequence>MSDVWGWSCYVIPKRMSLKPKKEVTATKRITISGCRECVFYVGDLYLSRLEPRPPSDAKSTSQAPSRHNNYYQIVSSNNMHIEKQFHKLYVEVNLFNLWFFKYQIKITVSNWHSSLGHEFGSPEVTKIVTDRMHNFLLFHMLQQRKCILNCKQFF</sequence>
<gene>
    <name evidence="1" type="ORF">C5167_043610</name>
</gene>
<reference evidence="1 2" key="1">
    <citation type="journal article" date="2018" name="Science">
        <title>The opium poppy genome and morphinan production.</title>
        <authorList>
            <person name="Guo L."/>
            <person name="Winzer T."/>
            <person name="Yang X."/>
            <person name="Li Y."/>
            <person name="Ning Z."/>
            <person name="He Z."/>
            <person name="Teodor R."/>
            <person name="Lu Y."/>
            <person name="Bowser T.A."/>
            <person name="Graham I.A."/>
            <person name="Ye K."/>
        </authorList>
    </citation>
    <scope>NUCLEOTIDE SEQUENCE [LARGE SCALE GENOMIC DNA]</scope>
    <source>
        <strain evidence="2">cv. HN1</strain>
        <tissue evidence="1">Leaves</tissue>
    </source>
</reference>
<keyword evidence="2" id="KW-1185">Reference proteome</keyword>